<evidence type="ECO:0000313" key="2">
    <source>
        <dbReference type="EMBL" id="KAK7254255.1"/>
    </source>
</evidence>
<dbReference type="EMBL" id="JBBJCI010000031">
    <property type="protein sequence ID" value="KAK7254255.1"/>
    <property type="molecule type" value="Genomic_DNA"/>
</dbReference>
<protein>
    <submittedName>
        <fullName evidence="2">Uncharacterized protein</fullName>
    </submittedName>
</protein>
<comment type="caution">
    <text evidence="2">The sequence shown here is derived from an EMBL/GenBank/DDBJ whole genome shotgun (WGS) entry which is preliminary data.</text>
</comment>
<accession>A0ABR1GDS7</accession>
<organism evidence="2 3">
    <name type="scientific">Aureococcus anophagefferens</name>
    <name type="common">Harmful bloom alga</name>
    <dbReference type="NCBI Taxonomy" id="44056"/>
    <lineage>
        <taxon>Eukaryota</taxon>
        <taxon>Sar</taxon>
        <taxon>Stramenopiles</taxon>
        <taxon>Ochrophyta</taxon>
        <taxon>Pelagophyceae</taxon>
        <taxon>Pelagomonadales</taxon>
        <taxon>Pelagomonadaceae</taxon>
        <taxon>Aureococcus</taxon>
    </lineage>
</organism>
<reference evidence="2 3" key="1">
    <citation type="submission" date="2024-03" db="EMBL/GenBank/DDBJ databases">
        <title>Aureococcus anophagefferens CCMP1851 and Kratosvirus quantuckense: Draft genome of a second virus-susceptible host strain in the model system.</title>
        <authorList>
            <person name="Chase E."/>
            <person name="Truchon A.R."/>
            <person name="Schepens W."/>
            <person name="Wilhelm S.W."/>
        </authorList>
    </citation>
    <scope>NUCLEOTIDE SEQUENCE [LARGE SCALE GENOMIC DNA]</scope>
    <source>
        <strain evidence="2 3">CCMP1851</strain>
    </source>
</reference>
<evidence type="ECO:0000313" key="3">
    <source>
        <dbReference type="Proteomes" id="UP001363151"/>
    </source>
</evidence>
<dbReference type="Proteomes" id="UP001363151">
    <property type="component" value="Unassembled WGS sequence"/>
</dbReference>
<evidence type="ECO:0000256" key="1">
    <source>
        <dbReference type="SAM" id="MobiDB-lite"/>
    </source>
</evidence>
<keyword evidence="3" id="KW-1185">Reference proteome</keyword>
<dbReference type="Gene3D" id="2.60.120.200">
    <property type="match status" value="1"/>
</dbReference>
<gene>
    <name evidence="2" type="ORF">SO694_0000916</name>
</gene>
<feature type="compositionally biased region" description="Low complexity" evidence="1">
    <location>
        <begin position="1"/>
        <end position="17"/>
    </location>
</feature>
<feature type="region of interest" description="Disordered" evidence="1">
    <location>
        <begin position="1"/>
        <end position="27"/>
    </location>
</feature>
<name>A0ABR1GDS7_AURAN</name>
<sequence length="164" mass="17056">MRGRPTATAASTARSGTKAVKGRDGSGALSFDGTDDYVEFPSAVTADIQGQQRADVCLWAVINSFSSDGSEYDLGAGLFDYGDYSDLENFALRVHGTDGSLRVQLWGADTDVALSGPATATGIALPDLRRIGLGPLLRRDAGGDGDRSVGHGLGQRAPPRAVLE</sequence>
<dbReference type="SUPFAM" id="SSF49899">
    <property type="entry name" value="Concanavalin A-like lectins/glucanases"/>
    <property type="match status" value="1"/>
</dbReference>
<feature type="region of interest" description="Disordered" evidence="1">
    <location>
        <begin position="142"/>
        <end position="164"/>
    </location>
</feature>
<proteinExistence type="predicted"/>
<dbReference type="InterPro" id="IPR013320">
    <property type="entry name" value="ConA-like_dom_sf"/>
</dbReference>